<accession>A0AAV7T8D6</accession>
<reference evidence="1" key="1">
    <citation type="journal article" date="2022" name="bioRxiv">
        <title>Sequencing and chromosome-scale assembly of the giantPleurodeles waltlgenome.</title>
        <authorList>
            <person name="Brown T."/>
            <person name="Elewa A."/>
            <person name="Iarovenko S."/>
            <person name="Subramanian E."/>
            <person name="Araus A.J."/>
            <person name="Petzold A."/>
            <person name="Susuki M."/>
            <person name="Suzuki K.-i.T."/>
            <person name="Hayashi T."/>
            <person name="Toyoda A."/>
            <person name="Oliveira C."/>
            <person name="Osipova E."/>
            <person name="Leigh N.D."/>
            <person name="Simon A."/>
            <person name="Yun M.H."/>
        </authorList>
    </citation>
    <scope>NUCLEOTIDE SEQUENCE</scope>
    <source>
        <strain evidence="1">20211129_DDA</strain>
        <tissue evidence="1">Liver</tissue>
    </source>
</reference>
<proteinExistence type="predicted"/>
<evidence type="ECO:0000313" key="2">
    <source>
        <dbReference type="Proteomes" id="UP001066276"/>
    </source>
</evidence>
<dbReference type="AlphaFoldDB" id="A0AAV7T8D6"/>
<comment type="caution">
    <text evidence="1">The sequence shown here is derived from an EMBL/GenBank/DDBJ whole genome shotgun (WGS) entry which is preliminary data.</text>
</comment>
<name>A0AAV7T8D6_PLEWA</name>
<keyword evidence="2" id="KW-1185">Reference proteome</keyword>
<dbReference type="EMBL" id="JANPWB010000007">
    <property type="protein sequence ID" value="KAJ1172681.1"/>
    <property type="molecule type" value="Genomic_DNA"/>
</dbReference>
<gene>
    <name evidence="1" type="ORF">NDU88_004525</name>
</gene>
<protein>
    <submittedName>
        <fullName evidence="1">Uncharacterized protein</fullName>
    </submittedName>
</protein>
<sequence>MAAVMFHSLKTQPAKTYQDTGVRFCEHMTTLDKGRLYSRRRAHGHEAHNKGLHVARVVRLPAQLQTAQNLGLVHFTFSVHASCLELLNTVRHHL</sequence>
<dbReference type="Proteomes" id="UP001066276">
    <property type="component" value="Chromosome 4_1"/>
</dbReference>
<evidence type="ECO:0000313" key="1">
    <source>
        <dbReference type="EMBL" id="KAJ1172681.1"/>
    </source>
</evidence>
<organism evidence="1 2">
    <name type="scientific">Pleurodeles waltl</name>
    <name type="common">Iberian ribbed newt</name>
    <dbReference type="NCBI Taxonomy" id="8319"/>
    <lineage>
        <taxon>Eukaryota</taxon>
        <taxon>Metazoa</taxon>
        <taxon>Chordata</taxon>
        <taxon>Craniata</taxon>
        <taxon>Vertebrata</taxon>
        <taxon>Euteleostomi</taxon>
        <taxon>Amphibia</taxon>
        <taxon>Batrachia</taxon>
        <taxon>Caudata</taxon>
        <taxon>Salamandroidea</taxon>
        <taxon>Salamandridae</taxon>
        <taxon>Pleurodelinae</taxon>
        <taxon>Pleurodeles</taxon>
    </lineage>
</organism>